<feature type="active site" evidence="10">
    <location>
        <position position="9"/>
    </location>
</feature>
<reference evidence="13 14" key="1">
    <citation type="journal article" date="2016" name="Nat. Commun.">
        <title>Thousands of microbial genomes shed light on interconnected biogeochemical processes in an aquifer system.</title>
        <authorList>
            <person name="Anantharaman K."/>
            <person name="Brown C.T."/>
            <person name="Hug L.A."/>
            <person name="Sharon I."/>
            <person name="Castelle C.J."/>
            <person name="Probst A.J."/>
            <person name="Thomas B.C."/>
            <person name="Singh A."/>
            <person name="Wilkins M.J."/>
            <person name="Karaoz U."/>
            <person name="Brodie E.L."/>
            <person name="Williams K.H."/>
            <person name="Hubbard S.S."/>
            <person name="Banfield J.F."/>
        </authorList>
    </citation>
    <scope>NUCLEOTIDE SEQUENCE [LARGE SCALE GENOMIC DNA]</scope>
</reference>
<evidence type="ECO:0000256" key="9">
    <source>
        <dbReference type="ARBA" id="ARBA00032554"/>
    </source>
</evidence>
<keyword evidence="4 10" id="KW-0808">Transferase</keyword>
<dbReference type="Proteomes" id="UP000178885">
    <property type="component" value="Unassembled WGS sequence"/>
</dbReference>
<evidence type="ECO:0000256" key="8">
    <source>
        <dbReference type="ARBA" id="ARBA00023229"/>
    </source>
</evidence>
<comment type="pathway">
    <text evidence="10">Isoprenoid biosynthesis; isopentenyl diphosphate biosynthesis via DXP pathway; isopentenyl diphosphate from 1-deoxy-D-xylulose 5-phosphate: step 3/6.</text>
</comment>
<keyword evidence="7 10" id="KW-0067">ATP-binding</keyword>
<feature type="active site" evidence="10">
    <location>
        <position position="134"/>
    </location>
</feature>
<keyword evidence="8 10" id="KW-0414">Isoprene biosynthesis</keyword>
<dbReference type="InterPro" id="IPR013750">
    <property type="entry name" value="GHMP_kinase_C_dom"/>
</dbReference>
<comment type="caution">
    <text evidence="13">The sequence shown here is derived from an EMBL/GenBank/DDBJ whole genome shotgun (WGS) entry which is preliminary data.</text>
</comment>
<dbReference type="Pfam" id="PF00288">
    <property type="entry name" value="GHMP_kinases_N"/>
    <property type="match status" value="1"/>
</dbReference>
<name>A0A1F6TVG2_9PROT</name>
<feature type="domain" description="GHMP kinase N-terminal" evidence="11">
    <location>
        <begin position="66"/>
        <end position="141"/>
    </location>
</feature>
<dbReference type="GO" id="GO:0019288">
    <property type="term" value="P:isopentenyl diphosphate biosynthetic process, methylerythritol 4-phosphate pathway"/>
    <property type="evidence" value="ECO:0007669"/>
    <property type="project" value="UniProtKB-UniRule"/>
</dbReference>
<evidence type="ECO:0000256" key="2">
    <source>
        <dbReference type="ARBA" id="ARBA00012052"/>
    </source>
</evidence>
<dbReference type="Gene3D" id="3.30.70.890">
    <property type="entry name" value="GHMP kinase, C-terminal domain"/>
    <property type="match status" value="1"/>
</dbReference>
<feature type="domain" description="GHMP kinase C-terminal" evidence="12">
    <location>
        <begin position="200"/>
        <end position="256"/>
    </location>
</feature>
<dbReference type="STRING" id="1817760.A2151_06385"/>
<dbReference type="AlphaFoldDB" id="A0A1F6TVG2"/>
<protein>
    <recommendedName>
        <fullName evidence="3 10">4-diphosphocytidyl-2-C-methyl-D-erythritol kinase</fullName>
        <shortName evidence="10">CMK</shortName>
        <ecNumber evidence="2 10">2.7.1.148</ecNumber>
    </recommendedName>
    <alternativeName>
        <fullName evidence="9 10">4-(cytidine-5'-diphospho)-2-C-methyl-D-erythritol kinase</fullName>
    </alternativeName>
</protein>
<evidence type="ECO:0000256" key="4">
    <source>
        <dbReference type="ARBA" id="ARBA00022679"/>
    </source>
</evidence>
<evidence type="ECO:0000259" key="12">
    <source>
        <dbReference type="Pfam" id="PF08544"/>
    </source>
</evidence>
<dbReference type="SUPFAM" id="SSF54211">
    <property type="entry name" value="Ribosomal protein S5 domain 2-like"/>
    <property type="match status" value="1"/>
</dbReference>
<keyword evidence="6 10" id="KW-0418">Kinase</keyword>
<dbReference type="InterPro" id="IPR036554">
    <property type="entry name" value="GHMP_kinase_C_sf"/>
</dbReference>
<dbReference type="HAMAP" id="MF_00061">
    <property type="entry name" value="IspE"/>
    <property type="match status" value="1"/>
</dbReference>
<keyword evidence="5 10" id="KW-0547">Nucleotide-binding</keyword>
<dbReference type="GO" id="GO:0016114">
    <property type="term" value="P:terpenoid biosynthetic process"/>
    <property type="evidence" value="ECO:0007669"/>
    <property type="project" value="UniProtKB-UniRule"/>
</dbReference>
<dbReference type="EC" id="2.7.1.148" evidence="2 10"/>
<sequence length="283" mass="30689">MQIWPAPAKLNLFLHVVGCRPDGYHLLQTVFQFLDYGDELSFEITDDGRIARATELAGVPEETDLSVRAARLLQAHARAKRGAVIHLKKRIPAGGGLGGGSSDAATTLIALNELWGLGLQREELAALGLKLGADVPVFIHGRAAWAEGVGEVLTPVEPTERWYLVLVPPAQVSTAAVFADPELTRHTPPITIRAFLEGRGGNDLEPVVRRRYPEVDRALRWLSQYGTARMTGSGACVFLPVADRAEGEQILAQRPQAFGGFTARGVNRHPLSEVRGTRGEIRG</sequence>
<dbReference type="Pfam" id="PF08544">
    <property type="entry name" value="GHMP_kinases_C"/>
    <property type="match status" value="1"/>
</dbReference>
<gene>
    <name evidence="10" type="primary">ispE</name>
    <name evidence="13" type="ORF">A2151_06385</name>
</gene>
<evidence type="ECO:0000256" key="1">
    <source>
        <dbReference type="ARBA" id="ARBA00009684"/>
    </source>
</evidence>
<evidence type="ECO:0000256" key="3">
    <source>
        <dbReference type="ARBA" id="ARBA00017473"/>
    </source>
</evidence>
<accession>A0A1F6TVG2</accession>
<evidence type="ECO:0000313" key="14">
    <source>
        <dbReference type="Proteomes" id="UP000178885"/>
    </source>
</evidence>
<comment type="catalytic activity">
    <reaction evidence="10">
        <text>4-CDP-2-C-methyl-D-erythritol + ATP = 4-CDP-2-C-methyl-D-erythritol 2-phosphate + ADP + H(+)</text>
        <dbReference type="Rhea" id="RHEA:18437"/>
        <dbReference type="ChEBI" id="CHEBI:15378"/>
        <dbReference type="ChEBI" id="CHEBI:30616"/>
        <dbReference type="ChEBI" id="CHEBI:57823"/>
        <dbReference type="ChEBI" id="CHEBI:57919"/>
        <dbReference type="ChEBI" id="CHEBI:456216"/>
        <dbReference type="EC" id="2.7.1.148"/>
    </reaction>
</comment>
<evidence type="ECO:0000256" key="5">
    <source>
        <dbReference type="ARBA" id="ARBA00022741"/>
    </source>
</evidence>
<evidence type="ECO:0000256" key="10">
    <source>
        <dbReference type="HAMAP-Rule" id="MF_00061"/>
    </source>
</evidence>
<proteinExistence type="inferred from homology"/>
<evidence type="ECO:0000313" key="13">
    <source>
        <dbReference type="EMBL" id="OGI49134.1"/>
    </source>
</evidence>
<organism evidence="13 14">
    <name type="scientific">Candidatus Muproteobacteria bacterium RBG_16_65_34</name>
    <dbReference type="NCBI Taxonomy" id="1817760"/>
    <lineage>
        <taxon>Bacteria</taxon>
        <taxon>Pseudomonadati</taxon>
        <taxon>Pseudomonadota</taxon>
        <taxon>Candidatus Muproteobacteria</taxon>
    </lineage>
</organism>
<dbReference type="EMBL" id="MFSU01000006">
    <property type="protein sequence ID" value="OGI49134.1"/>
    <property type="molecule type" value="Genomic_DNA"/>
</dbReference>
<evidence type="ECO:0000256" key="6">
    <source>
        <dbReference type="ARBA" id="ARBA00022777"/>
    </source>
</evidence>
<dbReference type="NCBIfam" id="TIGR00154">
    <property type="entry name" value="ispE"/>
    <property type="match status" value="1"/>
</dbReference>
<feature type="binding site" evidence="10">
    <location>
        <begin position="92"/>
        <end position="102"/>
    </location>
    <ligand>
        <name>ATP</name>
        <dbReference type="ChEBI" id="CHEBI:30616"/>
    </ligand>
</feature>
<evidence type="ECO:0000259" key="11">
    <source>
        <dbReference type="Pfam" id="PF00288"/>
    </source>
</evidence>
<dbReference type="SUPFAM" id="SSF55060">
    <property type="entry name" value="GHMP Kinase, C-terminal domain"/>
    <property type="match status" value="1"/>
</dbReference>
<comment type="similarity">
    <text evidence="1 10">Belongs to the GHMP kinase family. IspE subfamily.</text>
</comment>
<dbReference type="UniPathway" id="UPA00056">
    <property type="reaction ID" value="UER00094"/>
</dbReference>
<dbReference type="GO" id="GO:0050515">
    <property type="term" value="F:4-(cytidine 5'-diphospho)-2-C-methyl-D-erythritol kinase activity"/>
    <property type="evidence" value="ECO:0007669"/>
    <property type="project" value="UniProtKB-UniRule"/>
</dbReference>
<dbReference type="Gene3D" id="3.30.230.10">
    <property type="match status" value="1"/>
</dbReference>
<dbReference type="InterPro" id="IPR006204">
    <property type="entry name" value="GHMP_kinase_N_dom"/>
</dbReference>
<dbReference type="PIRSF" id="PIRSF010376">
    <property type="entry name" value="IspE"/>
    <property type="match status" value="1"/>
</dbReference>
<dbReference type="PANTHER" id="PTHR43527:SF2">
    <property type="entry name" value="4-DIPHOSPHOCYTIDYL-2-C-METHYL-D-ERYTHRITOL KINASE, CHLOROPLASTIC"/>
    <property type="match status" value="1"/>
</dbReference>
<evidence type="ECO:0000256" key="7">
    <source>
        <dbReference type="ARBA" id="ARBA00022840"/>
    </source>
</evidence>
<dbReference type="InterPro" id="IPR020568">
    <property type="entry name" value="Ribosomal_Su5_D2-typ_SF"/>
</dbReference>
<dbReference type="GO" id="GO:0005524">
    <property type="term" value="F:ATP binding"/>
    <property type="evidence" value="ECO:0007669"/>
    <property type="project" value="UniProtKB-UniRule"/>
</dbReference>
<dbReference type="PANTHER" id="PTHR43527">
    <property type="entry name" value="4-DIPHOSPHOCYTIDYL-2-C-METHYL-D-ERYTHRITOL KINASE, CHLOROPLASTIC"/>
    <property type="match status" value="1"/>
</dbReference>
<comment type="function">
    <text evidence="10">Catalyzes the phosphorylation of the position 2 hydroxy group of 4-diphosphocytidyl-2C-methyl-D-erythritol.</text>
</comment>
<dbReference type="InterPro" id="IPR014721">
    <property type="entry name" value="Ribsml_uS5_D2-typ_fold_subgr"/>
</dbReference>
<dbReference type="InterPro" id="IPR004424">
    <property type="entry name" value="IspE"/>
</dbReference>